<proteinExistence type="predicted"/>
<evidence type="ECO:0000313" key="3">
    <source>
        <dbReference type="Proteomes" id="UP000664203"/>
    </source>
</evidence>
<reference evidence="2" key="1">
    <citation type="submission" date="2021-03" db="EMBL/GenBank/DDBJ databases">
        <authorList>
            <person name="Tagirdzhanova G."/>
        </authorList>
    </citation>
    <scope>NUCLEOTIDE SEQUENCE</scope>
</reference>
<evidence type="ECO:0000256" key="1">
    <source>
        <dbReference type="SAM" id="MobiDB-lite"/>
    </source>
</evidence>
<accession>A0A8H3GAL2</accession>
<evidence type="ECO:0000313" key="2">
    <source>
        <dbReference type="EMBL" id="CAF9937949.1"/>
    </source>
</evidence>
<comment type="caution">
    <text evidence="2">The sequence shown here is derived from an EMBL/GenBank/DDBJ whole genome shotgun (WGS) entry which is preliminary data.</text>
</comment>
<dbReference type="AlphaFoldDB" id="A0A8H3GAL2"/>
<name>A0A8H3GAL2_9LECA</name>
<organism evidence="2 3">
    <name type="scientific">Alectoria fallacina</name>
    <dbReference type="NCBI Taxonomy" id="1903189"/>
    <lineage>
        <taxon>Eukaryota</taxon>
        <taxon>Fungi</taxon>
        <taxon>Dikarya</taxon>
        <taxon>Ascomycota</taxon>
        <taxon>Pezizomycotina</taxon>
        <taxon>Lecanoromycetes</taxon>
        <taxon>OSLEUM clade</taxon>
        <taxon>Lecanoromycetidae</taxon>
        <taxon>Lecanorales</taxon>
        <taxon>Lecanorineae</taxon>
        <taxon>Parmeliaceae</taxon>
        <taxon>Alectoria</taxon>
    </lineage>
</organism>
<keyword evidence="3" id="KW-1185">Reference proteome</keyword>
<feature type="region of interest" description="Disordered" evidence="1">
    <location>
        <begin position="47"/>
        <end position="195"/>
    </location>
</feature>
<dbReference type="EMBL" id="CAJPDR010000495">
    <property type="protein sequence ID" value="CAF9937949.1"/>
    <property type="molecule type" value="Genomic_DNA"/>
</dbReference>
<gene>
    <name evidence="2" type="ORF">ALECFALPRED_007455</name>
</gene>
<feature type="region of interest" description="Disordered" evidence="1">
    <location>
        <begin position="1"/>
        <end position="30"/>
    </location>
</feature>
<sequence>MSAPTPTYGDGVALHTDDPSLSWMQGGASNRRRMRHAITVVERFLVGGTAGSDEEQSDVEADHSVAETEQLPPSVNVRTCARPAEKDADGFQESVRPGKPDLVRERDREAGSSYDASLPMGESANEFEWDETRSKGAADSVGRASEGDGEDEKNDVRPAGPRRPAKRGRSPSDGSRSASPRKKHHGSVRGWSPTKAIAVRLPREPARRSLGEYESDPQAKAIWFSMNLN</sequence>
<dbReference type="Proteomes" id="UP000664203">
    <property type="component" value="Unassembled WGS sequence"/>
</dbReference>
<protein>
    <submittedName>
        <fullName evidence="2">Uncharacterized protein</fullName>
    </submittedName>
</protein>
<feature type="compositionally biased region" description="Basic and acidic residues" evidence="1">
    <location>
        <begin position="96"/>
        <end position="110"/>
    </location>
</feature>